<dbReference type="InterPro" id="IPR053188">
    <property type="entry name" value="FkbM_Methyltransferase"/>
</dbReference>
<dbReference type="PANTHER" id="PTHR36973:SF4">
    <property type="entry name" value="NODULATION PROTEIN"/>
    <property type="match status" value="1"/>
</dbReference>
<dbReference type="GO" id="GO:0008171">
    <property type="term" value="F:O-methyltransferase activity"/>
    <property type="evidence" value="ECO:0007669"/>
    <property type="project" value="TreeGrafter"/>
</dbReference>
<reference evidence="2" key="1">
    <citation type="journal article" date="2020" name="Nature">
        <title>Giant virus diversity and host interactions through global metagenomics.</title>
        <authorList>
            <person name="Schulz F."/>
            <person name="Roux S."/>
            <person name="Paez-Espino D."/>
            <person name="Jungbluth S."/>
            <person name="Walsh D.A."/>
            <person name="Denef V.J."/>
            <person name="McMahon K.D."/>
            <person name="Konstantinidis K.T."/>
            <person name="Eloe-Fadrosh E.A."/>
            <person name="Kyrpides N.C."/>
            <person name="Woyke T."/>
        </authorList>
    </citation>
    <scope>NUCLEOTIDE SEQUENCE</scope>
    <source>
        <strain evidence="2">GVMAG-M-3300023174-57</strain>
    </source>
</reference>
<organism evidence="2">
    <name type="scientific">viral metagenome</name>
    <dbReference type="NCBI Taxonomy" id="1070528"/>
    <lineage>
        <taxon>unclassified sequences</taxon>
        <taxon>metagenomes</taxon>
        <taxon>organismal metagenomes</taxon>
    </lineage>
</organism>
<sequence>MLLDIKETLDTMGITVTGIIHIGAHLCEELETYKKWNVNPNNVVWIDANETLVEHNKTRNIPNLYCAALDEITRIAEFKITNNGQSSSLLELGTHAKDYPEIVVVEIRKVTTTTLPEFLSQNGLFPRDYNLWNLDIQGVELQVLRGAAVLLDEVDAIYTEVNSQEVYKGAGLIDEIDSLLQGHGLKRVLTQMTGAGWGDALYVRV</sequence>
<dbReference type="AlphaFoldDB" id="A0A6C0DVY3"/>
<evidence type="ECO:0000259" key="1">
    <source>
        <dbReference type="Pfam" id="PF05050"/>
    </source>
</evidence>
<evidence type="ECO:0000313" key="2">
    <source>
        <dbReference type="EMBL" id="QHT19395.1"/>
    </source>
</evidence>
<feature type="domain" description="Methyltransferase FkbM" evidence="1">
    <location>
        <begin position="44"/>
        <end position="184"/>
    </location>
</feature>
<dbReference type="SUPFAM" id="SSF53335">
    <property type="entry name" value="S-adenosyl-L-methionine-dependent methyltransferases"/>
    <property type="match status" value="1"/>
</dbReference>
<dbReference type="NCBIfam" id="TIGR01444">
    <property type="entry name" value="fkbM_fam"/>
    <property type="match status" value="1"/>
</dbReference>
<protein>
    <recommendedName>
        <fullName evidence="1">Methyltransferase FkbM domain-containing protein</fullName>
    </recommendedName>
</protein>
<dbReference type="InterPro" id="IPR029063">
    <property type="entry name" value="SAM-dependent_MTases_sf"/>
</dbReference>
<dbReference type="EMBL" id="MN739665">
    <property type="protein sequence ID" value="QHT19395.1"/>
    <property type="molecule type" value="Genomic_DNA"/>
</dbReference>
<dbReference type="Gene3D" id="3.40.50.150">
    <property type="entry name" value="Vaccinia Virus protein VP39"/>
    <property type="match status" value="1"/>
</dbReference>
<name>A0A6C0DVY3_9ZZZZ</name>
<dbReference type="InterPro" id="IPR006342">
    <property type="entry name" value="FkbM_mtfrase"/>
</dbReference>
<dbReference type="PANTHER" id="PTHR36973">
    <property type="entry name" value="SLL1456 PROTEIN-RELATED"/>
    <property type="match status" value="1"/>
</dbReference>
<dbReference type="Pfam" id="PF05050">
    <property type="entry name" value="Methyltransf_21"/>
    <property type="match status" value="1"/>
</dbReference>
<accession>A0A6C0DVY3</accession>
<proteinExistence type="predicted"/>